<reference evidence="2" key="1">
    <citation type="submission" date="2016-01" db="EMBL/GenBank/DDBJ databases">
        <title>Genome sequencing of Roseivirga ehrenbergii KMM 6017.</title>
        <authorList>
            <person name="Selvaratnam C."/>
            <person name="Thevarajoo S."/>
            <person name="Goh K.M."/>
            <person name="Ee R."/>
            <person name="Chan K.-G."/>
            <person name="Chong C.S."/>
        </authorList>
    </citation>
    <scope>NUCLEOTIDE SEQUENCE [LARGE SCALE GENOMIC DNA]</scope>
    <source>
        <strain evidence="2">KMM 6017</strain>
    </source>
</reference>
<feature type="region of interest" description="Disordered" evidence="1">
    <location>
        <begin position="206"/>
        <end position="258"/>
    </location>
</feature>
<evidence type="ECO:0000256" key="1">
    <source>
        <dbReference type="SAM" id="MobiDB-lite"/>
    </source>
</evidence>
<gene>
    <name evidence="2" type="ORF">MB14_16895</name>
</gene>
<accession>A0A150XLB8</accession>
<name>A0A150XLB8_ROSEK</name>
<dbReference type="STRING" id="279360.MB14_16895"/>
<dbReference type="OrthoDB" id="1523672at2"/>
<comment type="caution">
    <text evidence="2">The sequence shown here is derived from an EMBL/GenBank/DDBJ whole genome shotgun (WGS) entry which is preliminary data.</text>
</comment>
<dbReference type="Proteomes" id="UP000075583">
    <property type="component" value="Unassembled WGS sequence"/>
</dbReference>
<evidence type="ECO:0000313" key="3">
    <source>
        <dbReference type="Proteomes" id="UP000075583"/>
    </source>
</evidence>
<dbReference type="RefSeq" id="WP_062590746.1">
    <property type="nucleotide sequence ID" value="NZ_LQZQ01000006.1"/>
</dbReference>
<sequence>MKNIFLLAGLLITCQVIKAQGTQSESASNTQVWTAEELIKDEETSFLTGVKNDNENLYLIFQAANQQALNKVMQAGMSIKLKAKTKPKLNAKIDFPLPAKDKSSGNLRAQGSAEDRALLQEMMLMSMLESKNEAKLKGFSNLNGTLGVNQMKDMQVDLYLEGEGRTRLLSYELAIPLQELFDGTVDLNVLSQSDLEISFTVNAISQPQGGGGAPSGGGTGGGGGRGGAGGGGRGGAGAGGGQGGTGGGASSERGSMFSEQTVKIDYKLKAN</sequence>
<dbReference type="EMBL" id="LQZQ01000006">
    <property type="protein sequence ID" value="KYG79538.1"/>
    <property type="molecule type" value="Genomic_DNA"/>
</dbReference>
<evidence type="ECO:0000313" key="2">
    <source>
        <dbReference type="EMBL" id="KYG79538.1"/>
    </source>
</evidence>
<keyword evidence="3" id="KW-1185">Reference proteome</keyword>
<feature type="compositionally biased region" description="Gly residues" evidence="1">
    <location>
        <begin position="208"/>
        <end position="249"/>
    </location>
</feature>
<organism evidence="2 3">
    <name type="scientific">Roseivirga ehrenbergii (strain DSM 102268 / JCM 13514 / KCTC 12282 / NCIMB 14502 / KMM 6017)</name>
    <dbReference type="NCBI Taxonomy" id="279360"/>
    <lineage>
        <taxon>Bacteria</taxon>
        <taxon>Pseudomonadati</taxon>
        <taxon>Bacteroidota</taxon>
        <taxon>Cytophagia</taxon>
        <taxon>Cytophagales</taxon>
        <taxon>Roseivirgaceae</taxon>
        <taxon>Roseivirga</taxon>
    </lineage>
</organism>
<dbReference type="AlphaFoldDB" id="A0A150XLB8"/>
<protein>
    <submittedName>
        <fullName evidence="2">Uncharacterized protein</fullName>
    </submittedName>
</protein>
<proteinExistence type="predicted"/>